<dbReference type="AlphaFoldDB" id="A0A915JQD7"/>
<reference evidence="3" key="1">
    <citation type="submission" date="2022-11" db="UniProtKB">
        <authorList>
            <consortium name="WormBaseParasite"/>
        </authorList>
    </citation>
    <scope>IDENTIFICATION</scope>
</reference>
<evidence type="ECO:0000256" key="1">
    <source>
        <dbReference type="SAM" id="Phobius"/>
    </source>
</evidence>
<accession>A0A915JQD7</accession>
<protein>
    <submittedName>
        <fullName evidence="3">Ovule protein</fullName>
    </submittedName>
</protein>
<keyword evidence="1" id="KW-0472">Membrane</keyword>
<keyword evidence="2" id="KW-1185">Reference proteome</keyword>
<keyword evidence="1" id="KW-0812">Transmembrane</keyword>
<dbReference type="Proteomes" id="UP000887565">
    <property type="component" value="Unplaced"/>
</dbReference>
<name>A0A915JQD7_ROMCU</name>
<organism evidence="2 3">
    <name type="scientific">Romanomermis culicivorax</name>
    <name type="common">Nematode worm</name>
    <dbReference type="NCBI Taxonomy" id="13658"/>
    <lineage>
        <taxon>Eukaryota</taxon>
        <taxon>Metazoa</taxon>
        <taxon>Ecdysozoa</taxon>
        <taxon>Nematoda</taxon>
        <taxon>Enoplea</taxon>
        <taxon>Dorylaimia</taxon>
        <taxon>Mermithida</taxon>
        <taxon>Mermithoidea</taxon>
        <taxon>Mermithidae</taxon>
        <taxon>Romanomermis</taxon>
    </lineage>
</organism>
<evidence type="ECO:0000313" key="2">
    <source>
        <dbReference type="Proteomes" id="UP000887565"/>
    </source>
</evidence>
<evidence type="ECO:0000313" key="3">
    <source>
        <dbReference type="WBParaSite" id="nRc.2.0.1.t28318-RA"/>
    </source>
</evidence>
<feature type="transmembrane region" description="Helical" evidence="1">
    <location>
        <begin position="67"/>
        <end position="87"/>
    </location>
</feature>
<keyword evidence="1" id="KW-1133">Transmembrane helix</keyword>
<dbReference type="WBParaSite" id="nRc.2.0.1.t28318-RA">
    <property type="protein sequence ID" value="nRc.2.0.1.t28318-RA"/>
    <property type="gene ID" value="nRc.2.0.1.g28318"/>
</dbReference>
<proteinExistence type="predicted"/>
<sequence>MHKCIRKVLDQLFWKKQQSELNYDSRTPCKHLLHQDAPSNQHISLSKAEKASTNFPRDLTRRKRDTVYHHASSFHVYTCLIALLPVLDPN</sequence>